<reference evidence="2" key="1">
    <citation type="journal article" date="2019" name="Int. J. Syst. Evol. Microbiol.">
        <title>The Global Catalogue of Microorganisms (GCM) 10K type strain sequencing project: providing services to taxonomists for standard genome sequencing and annotation.</title>
        <authorList>
            <consortium name="The Broad Institute Genomics Platform"/>
            <consortium name="The Broad Institute Genome Sequencing Center for Infectious Disease"/>
            <person name="Wu L."/>
            <person name="Ma J."/>
        </authorList>
    </citation>
    <scope>NUCLEOTIDE SEQUENCE [LARGE SCALE GENOMIC DNA]</scope>
    <source>
        <strain evidence="2">KCTC 22671</strain>
    </source>
</reference>
<comment type="caution">
    <text evidence="1">The sequence shown here is derived from an EMBL/GenBank/DDBJ whole genome shotgun (WGS) entry which is preliminary data.</text>
</comment>
<dbReference type="EMBL" id="JBHUPC010000010">
    <property type="protein sequence ID" value="MFD2890848.1"/>
    <property type="molecule type" value="Genomic_DNA"/>
</dbReference>
<gene>
    <name evidence="1" type="ORF">ACFS5J_02345</name>
</gene>
<evidence type="ECO:0000313" key="1">
    <source>
        <dbReference type="EMBL" id="MFD2890848.1"/>
    </source>
</evidence>
<keyword evidence="2" id="KW-1185">Reference proteome</keyword>
<dbReference type="RefSeq" id="WP_379810359.1">
    <property type="nucleotide sequence ID" value="NZ_JBHUPC010000010.1"/>
</dbReference>
<accession>A0ABW5YJS0</accession>
<protein>
    <submittedName>
        <fullName evidence="1">Uncharacterized protein</fullName>
    </submittedName>
</protein>
<evidence type="ECO:0000313" key="2">
    <source>
        <dbReference type="Proteomes" id="UP001597534"/>
    </source>
</evidence>
<dbReference type="Proteomes" id="UP001597534">
    <property type="component" value="Unassembled WGS sequence"/>
</dbReference>
<organism evidence="1 2">
    <name type="scientific">Flavobacterium chuncheonense</name>
    <dbReference type="NCBI Taxonomy" id="2026653"/>
    <lineage>
        <taxon>Bacteria</taxon>
        <taxon>Pseudomonadati</taxon>
        <taxon>Bacteroidota</taxon>
        <taxon>Flavobacteriia</taxon>
        <taxon>Flavobacteriales</taxon>
        <taxon>Flavobacteriaceae</taxon>
        <taxon>Flavobacterium</taxon>
    </lineage>
</organism>
<name>A0ABW5YJS0_9FLAO</name>
<sequence>MSQNNFLLFFALIVLNGKLFSQTIKEKDSIIYLKEVVVSKLTKQPKISVKSSGTGNESVGFYEKEKFVSLIKNIPDSEIASISFDMDLRGFKKGTEFELKLLIFEKDDDGKPGNSMIGQNIRFKVKGSKKQKINLDLSDLLIQSKGELFIGFETVNLPKGGTLVIHMKENENAISFAKKGNGEWFTPTRQNLELKYVLNLNH</sequence>
<proteinExistence type="predicted"/>